<name>A0AAD7LMP9_QUISA</name>
<proteinExistence type="predicted"/>
<protein>
    <submittedName>
        <fullName evidence="1">GBF-interacting protein 1, putative isoform 1</fullName>
    </submittedName>
</protein>
<dbReference type="KEGG" id="qsa:O6P43_021332"/>
<accession>A0AAD7LMP9</accession>
<gene>
    <name evidence="1" type="ORF">O6P43_021332</name>
</gene>
<dbReference type="EMBL" id="JARAOO010000008">
    <property type="protein sequence ID" value="KAJ7960965.1"/>
    <property type="molecule type" value="Genomic_DNA"/>
</dbReference>
<keyword evidence="2" id="KW-1185">Reference proteome</keyword>
<dbReference type="AlphaFoldDB" id="A0AAD7LMP9"/>
<comment type="caution">
    <text evidence="1">The sequence shown here is derived from an EMBL/GenBank/DDBJ whole genome shotgun (WGS) entry which is preliminary data.</text>
</comment>
<dbReference type="GO" id="GO:0051082">
    <property type="term" value="F:unfolded protein binding"/>
    <property type="evidence" value="ECO:0007669"/>
    <property type="project" value="TreeGrafter"/>
</dbReference>
<organism evidence="1 2">
    <name type="scientific">Quillaja saponaria</name>
    <name type="common">Soap bark tree</name>
    <dbReference type="NCBI Taxonomy" id="32244"/>
    <lineage>
        <taxon>Eukaryota</taxon>
        <taxon>Viridiplantae</taxon>
        <taxon>Streptophyta</taxon>
        <taxon>Embryophyta</taxon>
        <taxon>Tracheophyta</taxon>
        <taxon>Spermatophyta</taxon>
        <taxon>Magnoliopsida</taxon>
        <taxon>eudicotyledons</taxon>
        <taxon>Gunneridae</taxon>
        <taxon>Pentapetalae</taxon>
        <taxon>rosids</taxon>
        <taxon>fabids</taxon>
        <taxon>Fabales</taxon>
        <taxon>Quillajaceae</taxon>
        <taxon>Quillaja</taxon>
    </lineage>
</organism>
<dbReference type="Proteomes" id="UP001163823">
    <property type="component" value="Chromosome 8"/>
</dbReference>
<dbReference type="PANTHER" id="PTHR46775">
    <property type="entry name" value="FLOCCULATION PROTEIN (DUF1296)"/>
    <property type="match status" value="1"/>
</dbReference>
<sequence length="238" mass="25205">MREESLSGGGVKSIMTVLDKGNQLHCFQSGNPPALSSSNPTLPLQSSIPISRHPYPTNLIPYGHYYLPVYVSPHQFLSHNGFPQQPSAGNTYFPTVATPSGLKFPFQLKPGANGAPFISPPVGYAPSPMSPGSSSGQLACIMSENSVWVTAPGQDISSLQVNSMYTLPLQGQHLSFHSAQAGQGFYAGVYQPGQTIASMSTFLQHAQAMAGSVENVGPPSGAYLQAQHAQINNQNANF</sequence>
<reference evidence="1" key="1">
    <citation type="journal article" date="2023" name="Science">
        <title>Elucidation of the pathway for biosynthesis of saponin adjuvants from the soapbark tree.</title>
        <authorList>
            <person name="Reed J."/>
            <person name="Orme A."/>
            <person name="El-Demerdash A."/>
            <person name="Owen C."/>
            <person name="Martin L.B.B."/>
            <person name="Misra R.C."/>
            <person name="Kikuchi S."/>
            <person name="Rejzek M."/>
            <person name="Martin A.C."/>
            <person name="Harkess A."/>
            <person name="Leebens-Mack J."/>
            <person name="Louveau T."/>
            <person name="Stephenson M.J."/>
            <person name="Osbourn A."/>
        </authorList>
    </citation>
    <scope>NUCLEOTIDE SEQUENCE</scope>
    <source>
        <strain evidence="1">S10</strain>
    </source>
</reference>
<dbReference type="InterPro" id="IPR044277">
    <property type="entry name" value="GIP1"/>
</dbReference>
<evidence type="ECO:0000313" key="2">
    <source>
        <dbReference type="Proteomes" id="UP001163823"/>
    </source>
</evidence>
<dbReference type="PANTHER" id="PTHR46775:SF2">
    <property type="entry name" value="GBF-INTERACTING PROTEIN 1-LIKE"/>
    <property type="match status" value="1"/>
</dbReference>
<evidence type="ECO:0000313" key="1">
    <source>
        <dbReference type="EMBL" id="KAJ7960965.1"/>
    </source>
</evidence>
<dbReference type="GO" id="GO:0005634">
    <property type="term" value="C:nucleus"/>
    <property type="evidence" value="ECO:0007669"/>
    <property type="project" value="TreeGrafter"/>
</dbReference>